<reference evidence="3 4" key="1">
    <citation type="submission" date="2013-03" db="EMBL/GenBank/DDBJ databases">
        <title>The Genome Sequence of Cladophialophora carrionii CBS 160.54.</title>
        <authorList>
            <consortium name="The Broad Institute Genomics Platform"/>
            <person name="Cuomo C."/>
            <person name="de Hoog S."/>
            <person name="Gorbushina A."/>
            <person name="Walker B."/>
            <person name="Young S.K."/>
            <person name="Zeng Q."/>
            <person name="Gargeya S."/>
            <person name="Fitzgerald M."/>
            <person name="Haas B."/>
            <person name="Abouelleil A."/>
            <person name="Allen A.W."/>
            <person name="Alvarado L."/>
            <person name="Arachchi H.M."/>
            <person name="Berlin A.M."/>
            <person name="Chapman S.B."/>
            <person name="Gainer-Dewar J."/>
            <person name="Goldberg J."/>
            <person name="Griggs A."/>
            <person name="Gujja S."/>
            <person name="Hansen M."/>
            <person name="Howarth C."/>
            <person name="Imamovic A."/>
            <person name="Ireland A."/>
            <person name="Larimer J."/>
            <person name="McCowan C."/>
            <person name="Murphy C."/>
            <person name="Pearson M."/>
            <person name="Poon T.W."/>
            <person name="Priest M."/>
            <person name="Roberts A."/>
            <person name="Saif S."/>
            <person name="Shea T."/>
            <person name="Sisk P."/>
            <person name="Sykes S."/>
            <person name="Wortman J."/>
            <person name="Nusbaum C."/>
            <person name="Birren B."/>
        </authorList>
    </citation>
    <scope>NUCLEOTIDE SEQUENCE [LARGE SCALE GENOMIC DNA]</scope>
    <source>
        <strain evidence="3 4">CBS 160.54</strain>
    </source>
</reference>
<protein>
    <recommendedName>
        <fullName evidence="2">Metallo-beta-lactamase domain-containing protein</fullName>
    </recommendedName>
</protein>
<feature type="signal peptide" evidence="1">
    <location>
        <begin position="1"/>
        <end position="21"/>
    </location>
</feature>
<dbReference type="Proteomes" id="UP000030678">
    <property type="component" value="Unassembled WGS sequence"/>
</dbReference>
<evidence type="ECO:0000313" key="4">
    <source>
        <dbReference type="Proteomes" id="UP000030678"/>
    </source>
</evidence>
<evidence type="ECO:0000259" key="2">
    <source>
        <dbReference type="SMART" id="SM00849"/>
    </source>
</evidence>
<dbReference type="Pfam" id="PF00753">
    <property type="entry name" value="Lactamase_B"/>
    <property type="match status" value="1"/>
</dbReference>
<organism evidence="3 4">
    <name type="scientific">Cladophialophora carrionii CBS 160.54</name>
    <dbReference type="NCBI Taxonomy" id="1279043"/>
    <lineage>
        <taxon>Eukaryota</taxon>
        <taxon>Fungi</taxon>
        <taxon>Dikarya</taxon>
        <taxon>Ascomycota</taxon>
        <taxon>Pezizomycotina</taxon>
        <taxon>Eurotiomycetes</taxon>
        <taxon>Chaetothyriomycetidae</taxon>
        <taxon>Chaetothyriales</taxon>
        <taxon>Herpotrichiellaceae</taxon>
        <taxon>Cladophialophora</taxon>
    </lineage>
</organism>
<dbReference type="SMART" id="SM00849">
    <property type="entry name" value="Lactamase_B"/>
    <property type="match status" value="1"/>
</dbReference>
<dbReference type="PANTHER" id="PTHR42951:SF14">
    <property type="entry name" value="METALLO-BETA-LACTAMASE SUPERFAMILY PROTEIN"/>
    <property type="match status" value="1"/>
</dbReference>
<dbReference type="HOGENOM" id="CLU_054962_1_0_1"/>
<dbReference type="CDD" id="cd07739">
    <property type="entry name" value="metallo-hydrolase-like_MBL-fold"/>
    <property type="match status" value="1"/>
</dbReference>
<dbReference type="OrthoDB" id="536211at2759"/>
<dbReference type="InterPro" id="IPR001279">
    <property type="entry name" value="Metallo-B-lactamas"/>
</dbReference>
<evidence type="ECO:0000313" key="3">
    <source>
        <dbReference type="EMBL" id="ETI24265.1"/>
    </source>
</evidence>
<sequence length="318" mass="34835">MKTPLLSLAVLACAFPAPTPAEFVTSAKGLRADVYHLPPAPVVYQNSTALTFSPTAFTLIQGSRDAVLVDAPATDAQAGNLTAWIKSTLGPRKSLKYIYITHGHGDHFFTAPLICAAFPGCRVVARADVNAHMLEQYEDSLFTSFWQSLFPGGQITSTPFNASYILRRGEADGTFMLEGHAVRAVEVGQGDTYNSTVLHVPDLQLVVGGDVIYGKCHQLIVEDWTPELRRQWIQSLDRAAALNPAFVVPSHTRPGDGFAPSHIRDTKTYIRTWERVMAESKTWEELEAGMKKAFPLRDGSFILRWSSQAPFGASNIVA</sequence>
<dbReference type="RefSeq" id="XP_008726201.1">
    <property type="nucleotide sequence ID" value="XM_008727979.1"/>
</dbReference>
<name>V9DBP5_9EURO</name>
<keyword evidence="1" id="KW-0732">Signal</keyword>
<feature type="chain" id="PRO_5004773476" description="Metallo-beta-lactamase domain-containing protein" evidence="1">
    <location>
        <begin position="22"/>
        <end position="318"/>
    </location>
</feature>
<evidence type="ECO:0000256" key="1">
    <source>
        <dbReference type="SAM" id="SignalP"/>
    </source>
</evidence>
<gene>
    <name evidence="3" type="ORF">G647_03634</name>
</gene>
<dbReference type="SUPFAM" id="SSF56281">
    <property type="entry name" value="Metallo-hydrolase/oxidoreductase"/>
    <property type="match status" value="1"/>
</dbReference>
<dbReference type="EMBL" id="KB822704">
    <property type="protein sequence ID" value="ETI24265.1"/>
    <property type="molecule type" value="Genomic_DNA"/>
</dbReference>
<dbReference type="InterPro" id="IPR050855">
    <property type="entry name" value="NDM-1-like"/>
</dbReference>
<dbReference type="Gene3D" id="3.60.15.10">
    <property type="entry name" value="Ribonuclease Z/Hydroxyacylglutathione hydrolase-like"/>
    <property type="match status" value="1"/>
</dbReference>
<dbReference type="InterPro" id="IPR036866">
    <property type="entry name" value="RibonucZ/Hydroxyglut_hydro"/>
</dbReference>
<dbReference type="AlphaFoldDB" id="V9DBP5"/>
<dbReference type="GeneID" id="19982127"/>
<accession>V9DBP5</accession>
<dbReference type="VEuPathDB" id="FungiDB:G647_03634"/>
<feature type="domain" description="Metallo-beta-lactamase" evidence="2">
    <location>
        <begin position="54"/>
        <end position="251"/>
    </location>
</feature>
<proteinExistence type="predicted"/>
<dbReference type="PANTHER" id="PTHR42951">
    <property type="entry name" value="METALLO-BETA-LACTAMASE DOMAIN-CONTAINING"/>
    <property type="match status" value="1"/>
</dbReference>